<feature type="transmembrane region" description="Helical" evidence="1">
    <location>
        <begin position="93"/>
        <end position="114"/>
    </location>
</feature>
<dbReference type="RefSeq" id="WP_375734755.1">
    <property type="nucleotide sequence ID" value="NZ_JBCGDC010000042.1"/>
</dbReference>
<evidence type="ECO:0008006" key="4">
    <source>
        <dbReference type="Google" id="ProtNLM"/>
    </source>
</evidence>
<feature type="transmembrane region" description="Helical" evidence="1">
    <location>
        <begin position="153"/>
        <end position="172"/>
    </location>
</feature>
<evidence type="ECO:0000256" key="1">
    <source>
        <dbReference type="SAM" id="Phobius"/>
    </source>
</evidence>
<keyword evidence="1" id="KW-0472">Membrane</keyword>
<dbReference type="EMBL" id="JBCGDC010000042">
    <property type="protein sequence ID" value="MFB6394680.1"/>
    <property type="molecule type" value="Genomic_DNA"/>
</dbReference>
<keyword evidence="1" id="KW-0812">Transmembrane</keyword>
<keyword evidence="1" id="KW-1133">Transmembrane helix</keyword>
<sequence length="212" mass="22790">MSVHIERARVEPGAPRPAADRHRLVPRIRAAGIALTAGAVAWAVGTLVAGDQMDQDVQPLENATSMVFLCGVAALTLVVLATRATGPRKGRAFPIVVLALLAPAMLWSVFAFVYPEQGVEPGWMLVLDMCWPLSQLSTIVMGAAVARVGRWTGFLRWHLLLAALWLPVMIPFKNLAGTVAFTFASAIWLVATYGTLGLRLALRPADTLGVRD</sequence>
<protein>
    <recommendedName>
        <fullName evidence="4">DUF1109 domain-containing protein</fullName>
    </recommendedName>
</protein>
<gene>
    <name evidence="2" type="ORF">AAFH96_16430</name>
</gene>
<comment type="caution">
    <text evidence="2">The sequence shown here is derived from an EMBL/GenBank/DDBJ whole genome shotgun (WGS) entry which is preliminary data.</text>
</comment>
<evidence type="ECO:0000313" key="2">
    <source>
        <dbReference type="EMBL" id="MFB6394680.1"/>
    </source>
</evidence>
<keyword evidence="3" id="KW-1185">Reference proteome</keyword>
<dbReference type="Proteomes" id="UP001582793">
    <property type="component" value="Unassembled WGS sequence"/>
</dbReference>
<feature type="transmembrane region" description="Helical" evidence="1">
    <location>
        <begin position="30"/>
        <end position="50"/>
    </location>
</feature>
<feature type="transmembrane region" description="Helical" evidence="1">
    <location>
        <begin position="126"/>
        <end position="146"/>
    </location>
</feature>
<accession>A0ABV5CRY7</accession>
<feature type="transmembrane region" description="Helical" evidence="1">
    <location>
        <begin position="178"/>
        <end position="202"/>
    </location>
</feature>
<evidence type="ECO:0000313" key="3">
    <source>
        <dbReference type="Proteomes" id="UP001582793"/>
    </source>
</evidence>
<feature type="transmembrane region" description="Helical" evidence="1">
    <location>
        <begin position="62"/>
        <end position="81"/>
    </location>
</feature>
<reference evidence="2 3" key="1">
    <citation type="submission" date="2024-04" db="EMBL/GenBank/DDBJ databases">
        <title>Polymorphospora sp. isolated from Baiyangdian Lake in Xiong'an New Area.</title>
        <authorList>
            <person name="Zhang X."/>
            <person name="Liu J."/>
        </authorList>
    </citation>
    <scope>NUCLEOTIDE SEQUENCE [LARGE SCALE GENOMIC DNA]</scope>
    <source>
        <strain evidence="2 3">2-325</strain>
    </source>
</reference>
<organism evidence="2 3">
    <name type="scientific">Polymorphospora lycopeni</name>
    <dbReference type="NCBI Taxonomy" id="3140240"/>
    <lineage>
        <taxon>Bacteria</taxon>
        <taxon>Bacillati</taxon>
        <taxon>Actinomycetota</taxon>
        <taxon>Actinomycetes</taxon>
        <taxon>Micromonosporales</taxon>
        <taxon>Micromonosporaceae</taxon>
        <taxon>Polymorphospora</taxon>
    </lineage>
</organism>
<proteinExistence type="predicted"/>
<name>A0ABV5CRY7_9ACTN</name>